<dbReference type="HOGENOM" id="CLU_471551_0_0_9"/>
<name>U2R1X3_9FIRM</name>
<dbReference type="Proteomes" id="UP000016658">
    <property type="component" value="Unassembled WGS sequence"/>
</dbReference>
<sequence>MIHYLYTHDMRASSLEEKAKSFAKMFLTDTVPTASENKSVSNNANTIGFYLNLINKGNSAKLAAQGDVRSVVLNFIKTFQFPNPRTKESFDNAVNDGIQLAPMREIIKILFIFYQMTSSEVYLTKEEIINFIFYNKDIALVKDVDRVKLIKEIEAYRTTSVLPSNIIPIEERNWRHQDRQITELLNVIEWSKFIEIKSNKVYLTIPQKDDDKYKAELLDIIMFDEFWEFDESDNLSTLRTSYFNYCDEHISLGSIEFENYNEIQCIRLDRNIQSIYFGAPGTGKSHGVDEIIKDCYPNIEIKDNPFVFKTTIYSDYSYYNFIGNIMPTSKNDEIGYDFKAGVFSQALARAFEYKDKEVFLIVEEMSRGNIASIFGDVFQLLDRDENGNSEYSINNDLISKHLQDKEINIGNKIYLPRNFHIIGTVNTSDQNVNVIDTAFKRRFEFIYVDVSPVRNADKTLKNTYTFKLDDKEFEWNNLYMALNELITTKMELSEDKQIGQFFIKFNNYKNGDEQKFNAIQNKLLHYLWEDVQGASITDEYSIFDKSYKTFSSLYKDFGDKKNVFSEELITLYKKQSL</sequence>
<dbReference type="PANTHER" id="PTHR37291">
    <property type="entry name" value="5-METHYLCYTOSINE-SPECIFIC RESTRICTION ENZYME B"/>
    <property type="match status" value="1"/>
</dbReference>
<dbReference type="Pfam" id="PF07728">
    <property type="entry name" value="AAA_5"/>
    <property type="match status" value="1"/>
</dbReference>
<dbReference type="GO" id="GO:0016887">
    <property type="term" value="F:ATP hydrolysis activity"/>
    <property type="evidence" value="ECO:0007669"/>
    <property type="project" value="InterPro"/>
</dbReference>
<dbReference type="Gene3D" id="3.40.50.300">
    <property type="entry name" value="P-loop containing nucleotide triphosphate hydrolases"/>
    <property type="match status" value="1"/>
</dbReference>
<evidence type="ECO:0000313" key="3">
    <source>
        <dbReference type="Proteomes" id="UP000016658"/>
    </source>
</evidence>
<dbReference type="PATRIC" id="fig|649755.3.peg.6"/>
<dbReference type="OrthoDB" id="9781481at2"/>
<dbReference type="GO" id="GO:0005524">
    <property type="term" value="F:ATP binding"/>
    <property type="evidence" value="ECO:0007669"/>
    <property type="project" value="InterPro"/>
</dbReference>
<organism evidence="2 3">
    <name type="scientific">Faecalitalea cylindroides ATCC 27803</name>
    <dbReference type="NCBI Taxonomy" id="649755"/>
    <lineage>
        <taxon>Bacteria</taxon>
        <taxon>Bacillati</taxon>
        <taxon>Bacillota</taxon>
        <taxon>Erysipelotrichia</taxon>
        <taxon>Erysipelotrichales</taxon>
        <taxon>Erysipelotrichaceae</taxon>
        <taxon>Faecalitalea</taxon>
    </lineage>
</organism>
<dbReference type="PANTHER" id="PTHR37291:SF1">
    <property type="entry name" value="TYPE IV METHYL-DIRECTED RESTRICTION ENZYME ECOKMCRB SUBUNIT"/>
    <property type="match status" value="1"/>
</dbReference>
<evidence type="ECO:0000259" key="1">
    <source>
        <dbReference type="Pfam" id="PF07728"/>
    </source>
</evidence>
<protein>
    <recommendedName>
        <fullName evidence="1">ATPase dynein-related AAA domain-containing protein</fullName>
    </recommendedName>
</protein>
<gene>
    <name evidence="2" type="ORF">HMPREF0367_00007</name>
</gene>
<dbReference type="SUPFAM" id="SSF52540">
    <property type="entry name" value="P-loop containing nucleoside triphosphate hydrolases"/>
    <property type="match status" value="1"/>
</dbReference>
<dbReference type="EMBL" id="AWVI01000002">
    <property type="protein sequence ID" value="ERK47633.1"/>
    <property type="molecule type" value="Genomic_DNA"/>
</dbReference>
<dbReference type="RefSeq" id="WP_035399911.1">
    <property type="nucleotide sequence ID" value="NZ_KI270947.1"/>
</dbReference>
<evidence type="ECO:0000313" key="2">
    <source>
        <dbReference type="EMBL" id="ERK47633.1"/>
    </source>
</evidence>
<reference evidence="2 3" key="1">
    <citation type="submission" date="2013-06" db="EMBL/GenBank/DDBJ databases">
        <authorList>
            <person name="Weinstock G."/>
            <person name="Sodergren E."/>
            <person name="Lobos E.A."/>
            <person name="Fulton L."/>
            <person name="Fulton R."/>
            <person name="Courtney L."/>
            <person name="Fronick C."/>
            <person name="O'Laughlin M."/>
            <person name="Godfrey J."/>
            <person name="Wilson R.M."/>
            <person name="Miner T."/>
            <person name="Farmer C."/>
            <person name="Delehaunty K."/>
            <person name="Cordes M."/>
            <person name="Minx P."/>
            <person name="Tomlinson C."/>
            <person name="Chen J."/>
            <person name="Wollam A."/>
            <person name="Pepin K.H."/>
            <person name="Bhonagiri V."/>
            <person name="Zhang X."/>
            <person name="Warren W."/>
            <person name="Mitreva M."/>
            <person name="Mardis E.R."/>
            <person name="Wilson R.K."/>
        </authorList>
    </citation>
    <scope>NUCLEOTIDE SEQUENCE [LARGE SCALE GENOMIC DNA]</scope>
    <source>
        <strain evidence="2 3">ATCC 27803</strain>
    </source>
</reference>
<dbReference type="InterPro" id="IPR027417">
    <property type="entry name" value="P-loop_NTPase"/>
</dbReference>
<dbReference type="AlphaFoldDB" id="U2R1X3"/>
<feature type="domain" description="ATPase dynein-related AAA" evidence="1">
    <location>
        <begin position="278"/>
        <end position="443"/>
    </location>
</feature>
<accession>U2R1X3</accession>
<comment type="caution">
    <text evidence="2">The sequence shown here is derived from an EMBL/GenBank/DDBJ whole genome shotgun (WGS) entry which is preliminary data.</text>
</comment>
<dbReference type="InterPro" id="IPR052934">
    <property type="entry name" value="Methyl-DNA_Rec/Restrict_Enz"/>
</dbReference>
<dbReference type="InterPro" id="IPR011704">
    <property type="entry name" value="ATPase_dyneun-rel_AAA"/>
</dbReference>
<proteinExistence type="predicted"/>